<protein>
    <submittedName>
        <fullName evidence="1">Uncharacterized protein</fullName>
    </submittedName>
</protein>
<dbReference type="EMBL" id="HACG01037053">
    <property type="protein sequence ID" value="CEK83918.1"/>
    <property type="molecule type" value="Transcribed_RNA"/>
</dbReference>
<sequence length="62" mass="7087">MGLLCKLMRQNGFSMTVEVLMETKALPWPESQNYTRACILSDSLSKIRKVEAGSVHRQWTES</sequence>
<dbReference type="AlphaFoldDB" id="A0A0B7AV81"/>
<organism evidence="1">
    <name type="scientific">Arion vulgaris</name>
    <dbReference type="NCBI Taxonomy" id="1028688"/>
    <lineage>
        <taxon>Eukaryota</taxon>
        <taxon>Metazoa</taxon>
        <taxon>Spiralia</taxon>
        <taxon>Lophotrochozoa</taxon>
        <taxon>Mollusca</taxon>
        <taxon>Gastropoda</taxon>
        <taxon>Heterobranchia</taxon>
        <taxon>Euthyneura</taxon>
        <taxon>Panpulmonata</taxon>
        <taxon>Eupulmonata</taxon>
        <taxon>Stylommatophora</taxon>
        <taxon>Helicina</taxon>
        <taxon>Arionoidea</taxon>
        <taxon>Arionidae</taxon>
        <taxon>Arion</taxon>
    </lineage>
</organism>
<feature type="non-terminal residue" evidence="1">
    <location>
        <position position="62"/>
    </location>
</feature>
<evidence type="ECO:0000313" key="1">
    <source>
        <dbReference type="EMBL" id="CEK83911.1"/>
    </source>
</evidence>
<gene>
    <name evidence="1" type="primary">ORF139701</name>
    <name evidence="2" type="synonym">ORF139746</name>
</gene>
<reference evidence="1" key="1">
    <citation type="submission" date="2014-12" db="EMBL/GenBank/DDBJ databases">
        <title>Insight into the proteome of Arion vulgaris.</title>
        <authorList>
            <person name="Aradska J."/>
            <person name="Bulat T."/>
            <person name="Smidak R."/>
            <person name="Sarate P."/>
            <person name="Gangsoo J."/>
            <person name="Sialana F."/>
            <person name="Bilban M."/>
            <person name="Lubec G."/>
        </authorList>
    </citation>
    <scope>NUCLEOTIDE SEQUENCE</scope>
    <source>
        <tissue evidence="1">Skin</tissue>
    </source>
</reference>
<accession>A0A0B7AV81</accession>
<dbReference type="EMBL" id="HACG01037046">
    <property type="protein sequence ID" value="CEK83911.1"/>
    <property type="molecule type" value="Transcribed_RNA"/>
</dbReference>
<proteinExistence type="predicted"/>
<evidence type="ECO:0000313" key="2">
    <source>
        <dbReference type="EMBL" id="CEK83918.1"/>
    </source>
</evidence>
<name>A0A0B7AV81_9EUPU</name>